<dbReference type="InterPro" id="IPR051314">
    <property type="entry name" value="AAA_ATPase_RarA/MGS1/WRNIP1"/>
</dbReference>
<evidence type="ECO:0000313" key="9">
    <source>
        <dbReference type="Proteomes" id="UP000248840"/>
    </source>
</evidence>
<evidence type="ECO:0000256" key="4">
    <source>
        <dbReference type="ARBA" id="ARBA00022705"/>
    </source>
</evidence>
<dbReference type="PANTHER" id="PTHR13779:SF7">
    <property type="entry name" value="ATPASE WRNIP1"/>
    <property type="match status" value="1"/>
</dbReference>
<dbReference type="EMBL" id="QLSZ01000002">
    <property type="protein sequence ID" value="RAR74292.1"/>
    <property type="molecule type" value="Genomic_DNA"/>
</dbReference>
<dbReference type="GO" id="GO:0003677">
    <property type="term" value="F:DNA binding"/>
    <property type="evidence" value="ECO:0007669"/>
    <property type="project" value="InterPro"/>
</dbReference>
<accession>A0A328YQ33</accession>
<keyword evidence="5" id="KW-0547">Nucleotide-binding</keyword>
<dbReference type="InterPro" id="IPR003593">
    <property type="entry name" value="AAA+_ATPase"/>
</dbReference>
<proteinExistence type="inferred from homology"/>
<evidence type="ECO:0000259" key="7">
    <source>
        <dbReference type="SMART" id="SM00382"/>
    </source>
</evidence>
<dbReference type="Pfam" id="PF00004">
    <property type="entry name" value="AAA"/>
    <property type="match status" value="1"/>
</dbReference>
<dbReference type="PANTHER" id="PTHR13779">
    <property type="entry name" value="WERNER HELICASE-INTERACTING PROTEIN 1 FAMILY MEMBER"/>
    <property type="match status" value="1"/>
</dbReference>
<comment type="similarity">
    <text evidence="2">Belongs to the AAA ATPase family. RarA/MGS1/WRNIP1 subfamily.</text>
</comment>
<dbReference type="GO" id="GO:0006261">
    <property type="term" value="P:DNA-templated DNA replication"/>
    <property type="evidence" value="ECO:0007669"/>
    <property type="project" value="TreeGrafter"/>
</dbReference>
<dbReference type="Gene3D" id="3.40.50.300">
    <property type="entry name" value="P-loop containing nucleotide triphosphate hydrolases"/>
    <property type="match status" value="1"/>
</dbReference>
<dbReference type="FunFam" id="3.40.50.300:FF:000137">
    <property type="entry name" value="Replication-associated recombination protein A"/>
    <property type="match status" value="1"/>
</dbReference>
<dbReference type="Gene3D" id="1.20.272.10">
    <property type="match status" value="1"/>
</dbReference>
<evidence type="ECO:0000313" key="8">
    <source>
        <dbReference type="EMBL" id="RAR74292.1"/>
    </source>
</evidence>
<feature type="domain" description="AAA+ ATPase" evidence="7">
    <location>
        <begin position="38"/>
        <end position="156"/>
    </location>
</feature>
<comment type="caution">
    <text evidence="8">The sequence shown here is derived from an EMBL/GenBank/DDBJ whole genome shotgun (WGS) entry which is preliminary data.</text>
</comment>
<dbReference type="GO" id="GO:0000731">
    <property type="term" value="P:DNA synthesis involved in DNA repair"/>
    <property type="evidence" value="ECO:0007669"/>
    <property type="project" value="TreeGrafter"/>
</dbReference>
<dbReference type="GO" id="GO:0016887">
    <property type="term" value="F:ATP hydrolysis activity"/>
    <property type="evidence" value="ECO:0007669"/>
    <property type="project" value="InterPro"/>
</dbReference>
<protein>
    <recommendedName>
        <fullName evidence="3">Replication-associated recombination protein A</fullName>
    </recommendedName>
</protein>
<dbReference type="SUPFAM" id="SSF48019">
    <property type="entry name" value="post-AAA+ oligomerization domain-like"/>
    <property type="match status" value="1"/>
</dbReference>
<dbReference type="InterPro" id="IPR003959">
    <property type="entry name" value="ATPase_AAA_core"/>
</dbReference>
<dbReference type="SUPFAM" id="SSF52540">
    <property type="entry name" value="P-loop containing nucleoside triphosphate hydrolases"/>
    <property type="match status" value="1"/>
</dbReference>
<dbReference type="InterPro" id="IPR032423">
    <property type="entry name" value="AAA_assoc_2"/>
</dbReference>
<dbReference type="CDD" id="cd00009">
    <property type="entry name" value="AAA"/>
    <property type="match status" value="1"/>
</dbReference>
<dbReference type="Proteomes" id="UP000248840">
    <property type="component" value="Unassembled WGS sequence"/>
</dbReference>
<evidence type="ECO:0000256" key="6">
    <source>
        <dbReference type="ARBA" id="ARBA00022840"/>
    </source>
</evidence>
<dbReference type="FunFam" id="1.20.272.10:FF:000001">
    <property type="entry name" value="Putative AAA family ATPase"/>
    <property type="match status" value="1"/>
</dbReference>
<reference evidence="8 9" key="1">
    <citation type="submission" date="2018-06" db="EMBL/GenBank/DDBJ databases">
        <title>Genomic Encyclopedia of Archaeal and Bacterial Type Strains, Phase II (KMG-II): from individual species to whole genera.</title>
        <authorList>
            <person name="Goeker M."/>
        </authorList>
    </citation>
    <scope>NUCLEOTIDE SEQUENCE [LARGE SCALE GENOMIC DNA]</scope>
    <source>
        <strain evidence="8 9">DSM 25663</strain>
    </source>
</reference>
<dbReference type="FunFam" id="1.10.3710.10:FF:000004">
    <property type="entry name" value="Putative ATPase, AAA family"/>
    <property type="match status" value="1"/>
</dbReference>
<dbReference type="InterPro" id="IPR027417">
    <property type="entry name" value="P-loop_NTPase"/>
</dbReference>
<dbReference type="RefSeq" id="WP_112112432.1">
    <property type="nucleotide sequence ID" value="NZ_QLSZ01000002.1"/>
</dbReference>
<name>A0A328YQ33_9FLAO</name>
<evidence type="ECO:0000256" key="3">
    <source>
        <dbReference type="ARBA" id="ARBA00020776"/>
    </source>
</evidence>
<comment type="function">
    <text evidence="1">DNA-dependent ATPase that plays important roles in cellular responses to stalled DNA replication processes.</text>
</comment>
<dbReference type="InterPro" id="IPR021886">
    <property type="entry name" value="MgsA_C"/>
</dbReference>
<dbReference type="InterPro" id="IPR008921">
    <property type="entry name" value="DNA_pol3_clamp-load_cplx_C"/>
</dbReference>
<dbReference type="Pfam" id="PF12002">
    <property type="entry name" value="MgsA_C"/>
    <property type="match status" value="1"/>
</dbReference>
<dbReference type="Gene3D" id="1.10.8.60">
    <property type="match status" value="1"/>
</dbReference>
<evidence type="ECO:0000256" key="5">
    <source>
        <dbReference type="ARBA" id="ARBA00022741"/>
    </source>
</evidence>
<sequence length="425" mass="47369">MEAPLAERIRPQKLEDYISQLHLVGPQGSLTQQIVRGVIPSMIFWGSPGTGKTTLAQIIAKQSQRPFYELSAINSGVKDIRDVIEKAKQSNGLFTAKNPILFIDEIHRFSKSQQDSLLAAVEKGWVTLIGATTENPSFEVIPALLSRCQVYILNPFSKDDLLSLLDRAMKLDPIISSKKIKIKESEALLRLSGGDGRKLLNIFELVVNATSGDNITITNDKVLELVQQNTVLYDKTGEQHYDIVSAFIKSIRGSDPNGAVYWLARMIEGGEDVKFIARRMLILSSEDIGNANPTAFIMANNTFQAVSTIGYPESRIILSQCAIYLATSPKSNASYMAIGEAQALVKQTGDLPVPLHLRNAPTKLMKELGYGDEYQYSHNYANNFSEQEYLPDAISNTVFYNPGTNSRENSTREFLKNRWKDKYGY</sequence>
<dbReference type="GO" id="GO:0005524">
    <property type="term" value="F:ATP binding"/>
    <property type="evidence" value="ECO:0007669"/>
    <property type="project" value="UniProtKB-KW"/>
</dbReference>
<keyword evidence="9" id="KW-1185">Reference proteome</keyword>
<keyword evidence="4" id="KW-0235">DNA replication</keyword>
<dbReference type="AlphaFoldDB" id="A0A328YQ33"/>
<organism evidence="8 9">
    <name type="scientific">Flavobacterium aciduliphilum</name>
    <dbReference type="NCBI Taxonomy" id="1101402"/>
    <lineage>
        <taxon>Bacteria</taxon>
        <taxon>Pseudomonadati</taxon>
        <taxon>Bacteroidota</taxon>
        <taxon>Flavobacteriia</taxon>
        <taxon>Flavobacteriales</taxon>
        <taxon>Flavobacteriaceae</taxon>
        <taxon>Flavobacterium</taxon>
    </lineage>
</organism>
<dbReference type="Gene3D" id="1.10.3710.10">
    <property type="entry name" value="DNA polymerase III clamp loader subunits, C-terminal domain"/>
    <property type="match status" value="1"/>
</dbReference>
<evidence type="ECO:0000256" key="2">
    <source>
        <dbReference type="ARBA" id="ARBA00008959"/>
    </source>
</evidence>
<evidence type="ECO:0000256" key="1">
    <source>
        <dbReference type="ARBA" id="ARBA00002393"/>
    </source>
</evidence>
<dbReference type="GO" id="GO:0017116">
    <property type="term" value="F:single-stranded DNA helicase activity"/>
    <property type="evidence" value="ECO:0007669"/>
    <property type="project" value="TreeGrafter"/>
</dbReference>
<dbReference type="Pfam" id="PF16193">
    <property type="entry name" value="AAA_assoc_2"/>
    <property type="match status" value="1"/>
</dbReference>
<dbReference type="CDD" id="cd18139">
    <property type="entry name" value="HLD_clamp_RarA"/>
    <property type="match status" value="1"/>
</dbReference>
<dbReference type="OrthoDB" id="9778364at2"/>
<gene>
    <name evidence="8" type="ORF">CLV55_102226</name>
</gene>
<dbReference type="GO" id="GO:0008047">
    <property type="term" value="F:enzyme activator activity"/>
    <property type="evidence" value="ECO:0007669"/>
    <property type="project" value="TreeGrafter"/>
</dbReference>
<keyword evidence="6" id="KW-0067">ATP-binding</keyword>
<dbReference type="SMART" id="SM00382">
    <property type="entry name" value="AAA"/>
    <property type="match status" value="1"/>
</dbReference>